<evidence type="ECO:0000313" key="1">
    <source>
        <dbReference type="EMBL" id="AIE98547.1"/>
    </source>
</evidence>
<accession>A0A075GA26</accession>
<dbReference type="AlphaFoldDB" id="A0A075GA26"/>
<organism evidence="1">
    <name type="scientific">uncultured marine thaumarchaeote KM3_06_A04</name>
    <dbReference type="NCBI Taxonomy" id="1455973"/>
    <lineage>
        <taxon>Archaea</taxon>
        <taxon>Nitrososphaerota</taxon>
        <taxon>environmental samples</taxon>
    </lineage>
</organism>
<dbReference type="EMBL" id="KF900538">
    <property type="protein sequence ID" value="AIE98547.1"/>
    <property type="molecule type" value="Genomic_DNA"/>
</dbReference>
<proteinExistence type="predicted"/>
<sequence length="45" mass="5263">MLSEDVIKENTKGYAFETKRIIMAPETYPKSWKSRSTIKENITNI</sequence>
<dbReference type="Gene3D" id="2.30.130.10">
    <property type="entry name" value="PUA domain"/>
    <property type="match status" value="1"/>
</dbReference>
<dbReference type="GO" id="GO:0003723">
    <property type="term" value="F:RNA binding"/>
    <property type="evidence" value="ECO:0007669"/>
    <property type="project" value="InterPro"/>
</dbReference>
<name>A0A075GA26_9ARCH</name>
<reference evidence="1" key="1">
    <citation type="journal article" date="2014" name="Genome Biol. Evol.">
        <title>Pangenome evidence for extensive interdomain horizontal transfer affecting lineage core and shell genes in uncultured planktonic thaumarchaeota and euryarchaeota.</title>
        <authorList>
            <person name="Deschamps P."/>
            <person name="Zivanovic Y."/>
            <person name="Moreira D."/>
            <person name="Rodriguez-Valera F."/>
            <person name="Lopez-Garcia P."/>
        </authorList>
    </citation>
    <scope>NUCLEOTIDE SEQUENCE</scope>
</reference>
<dbReference type="InterPro" id="IPR036974">
    <property type="entry name" value="PUA_sf"/>
</dbReference>
<protein>
    <submittedName>
        <fullName evidence="1">Uncharacterized protein</fullName>
    </submittedName>
</protein>